<protein>
    <recommendedName>
        <fullName evidence="1">HTH cro/C1-type domain-containing protein</fullName>
    </recommendedName>
</protein>
<dbReference type="PATRIC" id="fig|92706.3.peg.25"/>
<dbReference type="Pfam" id="PF13560">
    <property type="entry name" value="HTH_31"/>
    <property type="match status" value="1"/>
</dbReference>
<keyword evidence="3" id="KW-1185">Reference proteome</keyword>
<proteinExistence type="predicted"/>
<dbReference type="GO" id="GO:0003677">
    <property type="term" value="F:DNA binding"/>
    <property type="evidence" value="ECO:0007669"/>
    <property type="project" value="InterPro"/>
</dbReference>
<gene>
    <name evidence="2" type="ORF">YH66_00130</name>
</gene>
<sequence>MDMKREIKEFLMSRRPQITPDMAGLPFAGADDRRVPGLRREEVAMLAGVSVEYYTRLERGNLRGASQSVLEALARALQLNDDERAYLFDLARSAGTPPKRRNNKNPR</sequence>
<accession>A0A0F6Z3S8</accession>
<dbReference type="AlphaFoldDB" id="A0A0F6Z3S8"/>
<dbReference type="HOGENOM" id="CLU_170410_0_0_11"/>
<dbReference type="InterPro" id="IPR001387">
    <property type="entry name" value="Cro/C1-type_HTH"/>
</dbReference>
<dbReference type="Proteomes" id="UP000034037">
    <property type="component" value="Chromosome"/>
</dbReference>
<dbReference type="PANTHER" id="PTHR35010">
    <property type="entry name" value="BLL4672 PROTEIN-RELATED"/>
    <property type="match status" value="1"/>
</dbReference>
<evidence type="ECO:0000313" key="3">
    <source>
        <dbReference type="Proteomes" id="UP000034037"/>
    </source>
</evidence>
<feature type="domain" description="HTH cro/C1-type" evidence="1">
    <location>
        <begin position="37"/>
        <end position="84"/>
    </location>
</feature>
<evidence type="ECO:0000313" key="2">
    <source>
        <dbReference type="EMBL" id="AKF26081.1"/>
    </source>
</evidence>
<dbReference type="PANTHER" id="PTHR35010:SF2">
    <property type="entry name" value="BLL4672 PROTEIN"/>
    <property type="match status" value="1"/>
</dbReference>
<dbReference type="InterPro" id="IPR010982">
    <property type="entry name" value="Lambda_DNA-bd_dom_sf"/>
</dbReference>
<organism evidence="2 3">
    <name type="scientific">[Brevibacterium] flavum</name>
    <dbReference type="NCBI Taxonomy" id="92706"/>
    <lineage>
        <taxon>Bacteria</taxon>
        <taxon>Bacillati</taxon>
        <taxon>Actinomycetota</taxon>
        <taxon>Actinomycetes</taxon>
        <taxon>Mycobacteriales</taxon>
        <taxon>Corynebacteriaceae</taxon>
        <taxon>Corynebacterium</taxon>
    </lineage>
</organism>
<dbReference type="CDD" id="cd00093">
    <property type="entry name" value="HTH_XRE"/>
    <property type="match status" value="1"/>
</dbReference>
<dbReference type="SMART" id="SM00530">
    <property type="entry name" value="HTH_XRE"/>
    <property type="match status" value="1"/>
</dbReference>
<dbReference type="SUPFAM" id="SSF47413">
    <property type="entry name" value="lambda repressor-like DNA-binding domains"/>
    <property type="match status" value="1"/>
</dbReference>
<evidence type="ECO:0000259" key="1">
    <source>
        <dbReference type="PROSITE" id="PS50943"/>
    </source>
</evidence>
<reference evidence="2 3" key="1">
    <citation type="submission" date="2015-04" db="EMBL/GenBank/DDBJ databases">
        <title>Complete Genome Sequence of Brevibacterium flavum ATCC 15168.</title>
        <authorList>
            <person name="Ahn J."/>
            <person name="Park G."/>
            <person name="Jeon W."/>
            <person name="Jang Y."/>
            <person name="Jang M."/>
            <person name="Lee H."/>
            <person name="Lee H."/>
        </authorList>
    </citation>
    <scope>NUCLEOTIDE SEQUENCE [LARGE SCALE GENOMIC DNA]</scope>
    <source>
        <strain evidence="2 3">ATCC 15168</strain>
    </source>
</reference>
<dbReference type="PROSITE" id="PS50943">
    <property type="entry name" value="HTH_CROC1"/>
    <property type="match status" value="1"/>
</dbReference>
<dbReference type="Gene3D" id="1.10.260.40">
    <property type="entry name" value="lambda repressor-like DNA-binding domains"/>
    <property type="match status" value="1"/>
</dbReference>
<dbReference type="EMBL" id="CP011309">
    <property type="protein sequence ID" value="AKF26081.1"/>
    <property type="molecule type" value="Genomic_DNA"/>
</dbReference>
<name>A0A0F6Z3S8_9CORY</name>